<organism evidence="2 3">
    <name type="scientific">Zea mays</name>
    <name type="common">Maize</name>
    <dbReference type="NCBI Taxonomy" id="4577"/>
    <lineage>
        <taxon>Eukaryota</taxon>
        <taxon>Viridiplantae</taxon>
        <taxon>Streptophyta</taxon>
        <taxon>Embryophyta</taxon>
        <taxon>Tracheophyta</taxon>
        <taxon>Spermatophyta</taxon>
        <taxon>Magnoliopsida</taxon>
        <taxon>Liliopsida</taxon>
        <taxon>Poales</taxon>
        <taxon>Poaceae</taxon>
        <taxon>PACMAD clade</taxon>
        <taxon>Panicoideae</taxon>
        <taxon>Andropogonodae</taxon>
        <taxon>Andropogoneae</taxon>
        <taxon>Tripsacinae</taxon>
        <taxon>Zea</taxon>
    </lineage>
</organism>
<sequence>MTKSAQNETKLGSSPQASMLFIHAGAVAVAVAGGKAGLEYTARARLAIDSGVVDGLAGIVGFQIAVTGAVAVAAEGHRARLKDLPLARLPSSQGVLTVTPAGGGDLSGAVRCAHRSTVAA</sequence>
<protein>
    <submittedName>
        <fullName evidence="2">Uncharacterized protein</fullName>
    </submittedName>
</protein>
<feature type="transmembrane region" description="Helical" evidence="1">
    <location>
        <begin position="20"/>
        <end position="38"/>
    </location>
</feature>
<keyword evidence="1" id="KW-0472">Membrane</keyword>
<proteinExistence type="predicted"/>
<reference evidence="3" key="1">
    <citation type="journal article" date="2009" name="Science">
        <title>The B73 maize genome: complexity, diversity, and dynamics.</title>
        <authorList>
            <person name="Schnable P.S."/>
            <person name="Ware D."/>
            <person name="Fulton R.S."/>
            <person name="Stein J.C."/>
            <person name="Wei F."/>
            <person name="Pasternak S."/>
            <person name="Liang C."/>
            <person name="Zhang J."/>
            <person name="Fulton L."/>
            <person name="Graves T.A."/>
            <person name="Minx P."/>
            <person name="Reily A.D."/>
            <person name="Courtney L."/>
            <person name="Kruchowski S.S."/>
            <person name="Tomlinson C."/>
            <person name="Strong C."/>
            <person name="Delehaunty K."/>
            <person name="Fronick C."/>
            <person name="Courtney B."/>
            <person name="Rock S.M."/>
            <person name="Belter E."/>
            <person name="Du F."/>
            <person name="Kim K."/>
            <person name="Abbott R.M."/>
            <person name="Cotton M."/>
            <person name="Levy A."/>
            <person name="Marchetto P."/>
            <person name="Ochoa K."/>
            <person name="Jackson S.M."/>
            <person name="Gillam B."/>
            <person name="Chen W."/>
            <person name="Yan L."/>
            <person name="Higginbotham J."/>
            <person name="Cardenas M."/>
            <person name="Waligorski J."/>
            <person name="Applebaum E."/>
            <person name="Phelps L."/>
            <person name="Falcone J."/>
            <person name="Kanchi K."/>
            <person name="Thane T."/>
            <person name="Scimone A."/>
            <person name="Thane N."/>
            <person name="Henke J."/>
            <person name="Wang T."/>
            <person name="Ruppert J."/>
            <person name="Shah N."/>
            <person name="Rotter K."/>
            <person name="Hodges J."/>
            <person name="Ingenthron E."/>
            <person name="Cordes M."/>
            <person name="Kohlberg S."/>
            <person name="Sgro J."/>
            <person name="Delgado B."/>
            <person name="Mead K."/>
            <person name="Chinwalla A."/>
            <person name="Leonard S."/>
            <person name="Crouse K."/>
            <person name="Collura K."/>
            <person name="Kudrna D."/>
            <person name="Currie J."/>
            <person name="He R."/>
            <person name="Angelova A."/>
            <person name="Rajasekar S."/>
            <person name="Mueller T."/>
            <person name="Lomeli R."/>
            <person name="Scara G."/>
            <person name="Ko A."/>
            <person name="Delaney K."/>
            <person name="Wissotski M."/>
            <person name="Lopez G."/>
            <person name="Campos D."/>
            <person name="Braidotti M."/>
            <person name="Ashley E."/>
            <person name="Golser W."/>
            <person name="Kim H."/>
            <person name="Lee S."/>
            <person name="Lin J."/>
            <person name="Dujmic Z."/>
            <person name="Kim W."/>
            <person name="Talag J."/>
            <person name="Zuccolo A."/>
            <person name="Fan C."/>
            <person name="Sebastian A."/>
            <person name="Kramer M."/>
            <person name="Spiegel L."/>
            <person name="Nascimento L."/>
            <person name="Zutavern T."/>
            <person name="Miller B."/>
            <person name="Ambroise C."/>
            <person name="Muller S."/>
            <person name="Spooner W."/>
            <person name="Narechania A."/>
            <person name="Ren L."/>
            <person name="Wei S."/>
            <person name="Kumari S."/>
            <person name="Faga B."/>
            <person name="Levy M.J."/>
            <person name="McMahan L."/>
            <person name="Van Buren P."/>
            <person name="Vaughn M.W."/>
            <person name="Ying K."/>
            <person name="Yeh C.-T."/>
            <person name="Emrich S.J."/>
            <person name="Jia Y."/>
            <person name="Kalyanaraman A."/>
            <person name="Hsia A.-P."/>
            <person name="Barbazuk W.B."/>
            <person name="Baucom R.S."/>
            <person name="Brutnell T.P."/>
            <person name="Carpita N.C."/>
            <person name="Chaparro C."/>
            <person name="Chia J.-M."/>
            <person name="Deragon J.-M."/>
            <person name="Estill J.C."/>
            <person name="Fu Y."/>
            <person name="Jeddeloh J.A."/>
            <person name="Han Y."/>
            <person name="Lee H."/>
            <person name="Li P."/>
            <person name="Lisch D.R."/>
            <person name="Liu S."/>
            <person name="Liu Z."/>
            <person name="Nagel D.H."/>
            <person name="McCann M.C."/>
            <person name="SanMiguel P."/>
            <person name="Myers A.M."/>
            <person name="Nettleton D."/>
            <person name="Nguyen J."/>
            <person name="Penning B.W."/>
            <person name="Ponnala L."/>
            <person name="Schneider K.L."/>
            <person name="Schwartz D.C."/>
            <person name="Sharma A."/>
            <person name="Soderlund C."/>
            <person name="Springer N.M."/>
            <person name="Sun Q."/>
            <person name="Wang H."/>
            <person name="Waterman M."/>
            <person name="Westerman R."/>
            <person name="Wolfgruber T.K."/>
            <person name="Yang L."/>
            <person name="Yu Y."/>
            <person name="Zhang L."/>
            <person name="Zhou S."/>
            <person name="Zhu Q."/>
            <person name="Bennetzen J.L."/>
            <person name="Dawe R.K."/>
            <person name="Jiang J."/>
            <person name="Jiang N."/>
            <person name="Presting G.G."/>
            <person name="Wessler S.R."/>
            <person name="Aluru S."/>
            <person name="Martienssen R.A."/>
            <person name="Clifton S.W."/>
            <person name="McCombie W.R."/>
            <person name="Wing R.A."/>
            <person name="Wilson R.K."/>
        </authorList>
    </citation>
    <scope>NUCLEOTIDE SEQUENCE [LARGE SCALE GENOMIC DNA]</scope>
    <source>
        <strain evidence="3">cv. B73</strain>
    </source>
</reference>
<keyword evidence="1" id="KW-0812">Transmembrane</keyword>
<reference evidence="2" key="3">
    <citation type="submission" date="2021-05" db="UniProtKB">
        <authorList>
            <consortium name="EnsemblPlants"/>
        </authorList>
    </citation>
    <scope>IDENTIFICATION</scope>
    <source>
        <strain evidence="2">cv. B73</strain>
    </source>
</reference>
<accession>A0A804UBC2</accession>
<evidence type="ECO:0000256" key="1">
    <source>
        <dbReference type="SAM" id="Phobius"/>
    </source>
</evidence>
<keyword evidence="1" id="KW-1133">Transmembrane helix</keyword>
<dbReference type="EnsemblPlants" id="Zm00001eb283670_T001">
    <property type="protein sequence ID" value="Zm00001eb283670_P001"/>
    <property type="gene ID" value="Zm00001eb283670"/>
</dbReference>
<dbReference type="InParanoid" id="A0A804UBC2"/>
<dbReference type="Proteomes" id="UP000007305">
    <property type="component" value="Chromosome 6"/>
</dbReference>
<dbReference type="Gramene" id="Zm00001eb283670_T001">
    <property type="protein sequence ID" value="Zm00001eb283670_P001"/>
    <property type="gene ID" value="Zm00001eb283670"/>
</dbReference>
<keyword evidence="3" id="KW-1185">Reference proteome</keyword>
<dbReference type="AlphaFoldDB" id="A0A804UBC2"/>
<name>A0A804UBC2_MAIZE</name>
<reference evidence="2" key="2">
    <citation type="submission" date="2019-07" db="EMBL/GenBank/DDBJ databases">
        <authorList>
            <person name="Seetharam A."/>
            <person name="Woodhouse M."/>
            <person name="Cannon E."/>
        </authorList>
    </citation>
    <scope>NUCLEOTIDE SEQUENCE [LARGE SCALE GENOMIC DNA]</scope>
    <source>
        <strain evidence="2">cv. B73</strain>
    </source>
</reference>
<evidence type="ECO:0000313" key="3">
    <source>
        <dbReference type="Proteomes" id="UP000007305"/>
    </source>
</evidence>
<evidence type="ECO:0000313" key="2">
    <source>
        <dbReference type="EnsemblPlants" id="Zm00001eb283670_P001"/>
    </source>
</evidence>